<accession>A0A2M7FZK2</accession>
<dbReference type="AlphaFoldDB" id="A0A2M7FZK2"/>
<comment type="caution">
    <text evidence="1">The sequence shown here is derived from an EMBL/GenBank/DDBJ whole genome shotgun (WGS) entry which is preliminary data.</text>
</comment>
<organism evidence="1 2">
    <name type="scientific">bacterium (Candidatus Blackallbacteria) CG17_big_fil_post_rev_8_21_14_2_50_48_46</name>
    <dbReference type="NCBI Taxonomy" id="2014261"/>
    <lineage>
        <taxon>Bacteria</taxon>
        <taxon>Candidatus Blackallbacteria</taxon>
    </lineage>
</organism>
<proteinExistence type="predicted"/>
<evidence type="ECO:0000313" key="1">
    <source>
        <dbReference type="EMBL" id="PIW14708.1"/>
    </source>
</evidence>
<reference evidence="1 2" key="1">
    <citation type="submission" date="2017-09" db="EMBL/GenBank/DDBJ databases">
        <title>Depth-based differentiation of microbial function through sediment-hosted aquifers and enrichment of novel symbionts in the deep terrestrial subsurface.</title>
        <authorList>
            <person name="Probst A.J."/>
            <person name="Ladd B."/>
            <person name="Jarett J.K."/>
            <person name="Geller-Mcgrath D.E."/>
            <person name="Sieber C.M."/>
            <person name="Emerson J.B."/>
            <person name="Anantharaman K."/>
            <person name="Thomas B.C."/>
            <person name="Malmstrom R."/>
            <person name="Stieglmeier M."/>
            <person name="Klingl A."/>
            <person name="Woyke T."/>
            <person name="Ryan C.M."/>
            <person name="Banfield J.F."/>
        </authorList>
    </citation>
    <scope>NUCLEOTIDE SEQUENCE [LARGE SCALE GENOMIC DNA]</scope>
    <source>
        <strain evidence="1">CG17_big_fil_post_rev_8_21_14_2_50_48_46</strain>
    </source>
</reference>
<name>A0A2M7FZK2_9BACT</name>
<gene>
    <name evidence="1" type="ORF">COW36_20085</name>
</gene>
<protein>
    <submittedName>
        <fullName evidence="1">Uncharacterized protein</fullName>
    </submittedName>
</protein>
<dbReference type="Proteomes" id="UP000231019">
    <property type="component" value="Unassembled WGS sequence"/>
</dbReference>
<evidence type="ECO:0000313" key="2">
    <source>
        <dbReference type="Proteomes" id="UP000231019"/>
    </source>
</evidence>
<sequence length="153" mass="17605">MQVDKAACFQLVQSLWGGIHERIQRLNTVHDKRRVLKQAHSQLMQELPLPSGSPNQQKALEILRAQACIELFCKRRIEKLKASALPDAQKQNLIADLALNLSQSQARLSAQWPVLTPEEEEILPLLLMRQSLEEEFSMLWMQLKKEADRQEIA</sequence>
<dbReference type="EMBL" id="PFFQ01000056">
    <property type="protein sequence ID" value="PIW14708.1"/>
    <property type="molecule type" value="Genomic_DNA"/>
</dbReference>